<feature type="region of interest" description="Disordered" evidence="1">
    <location>
        <begin position="1"/>
        <end position="31"/>
    </location>
</feature>
<feature type="region of interest" description="Disordered" evidence="1">
    <location>
        <begin position="140"/>
        <end position="177"/>
    </location>
</feature>
<dbReference type="GO" id="GO:0030054">
    <property type="term" value="C:cell junction"/>
    <property type="evidence" value="ECO:0007669"/>
    <property type="project" value="TreeGrafter"/>
</dbReference>
<dbReference type="PANTHER" id="PTHR35085:SF1">
    <property type="entry name" value="KERATINOCYTE DIFFERENTIATION FACTOR 1"/>
    <property type="match status" value="1"/>
</dbReference>
<dbReference type="FunCoup" id="A0A6P8S2X2">
    <property type="interactions" value="103"/>
</dbReference>
<dbReference type="AlphaFoldDB" id="A0A6P8S2X2"/>
<dbReference type="GeneID" id="117365564"/>
<feature type="region of interest" description="Disordered" evidence="1">
    <location>
        <begin position="325"/>
        <end position="351"/>
    </location>
</feature>
<dbReference type="GO" id="GO:0010482">
    <property type="term" value="P:regulation of epidermal cell division"/>
    <property type="evidence" value="ECO:0007669"/>
    <property type="project" value="TreeGrafter"/>
</dbReference>
<dbReference type="InParanoid" id="A0A6P8S2X2"/>
<organism evidence="2 3">
    <name type="scientific">Geotrypetes seraphini</name>
    <name type="common">Gaboon caecilian</name>
    <name type="synonym">Caecilia seraphini</name>
    <dbReference type="NCBI Taxonomy" id="260995"/>
    <lineage>
        <taxon>Eukaryota</taxon>
        <taxon>Metazoa</taxon>
        <taxon>Chordata</taxon>
        <taxon>Craniata</taxon>
        <taxon>Vertebrata</taxon>
        <taxon>Euteleostomi</taxon>
        <taxon>Amphibia</taxon>
        <taxon>Gymnophiona</taxon>
        <taxon>Geotrypetes</taxon>
    </lineage>
</organism>
<dbReference type="RefSeq" id="XP_033811967.1">
    <property type="nucleotide sequence ID" value="XM_033956076.1"/>
</dbReference>
<feature type="region of interest" description="Disordered" evidence="1">
    <location>
        <begin position="55"/>
        <end position="79"/>
    </location>
</feature>
<proteinExistence type="predicted"/>
<dbReference type="Proteomes" id="UP000515159">
    <property type="component" value="Chromosome 8"/>
</dbReference>
<evidence type="ECO:0000313" key="3">
    <source>
        <dbReference type="RefSeq" id="XP_033811967.1"/>
    </source>
</evidence>
<sequence length="419" mass="46826">MLKESPGNPQESCGNHRIYSSLPDGSRKKNYLSDTTDISLEVFGGSTPELRTNRRLAAQQAQKHRTRKTNPKDSNGRESEAITFISGTAERTSEKTTCCSTTPQVWRSYKSVLCCIVTCGHRFQKDSECYLPCAHSAESSTDDIKIGENGRPPISPASISPKERNENHSKKPHMGGSFSYTDVKIKGVPLYSNISPSHQHAETESCYKEPLPEHNVKRDSMEKPPLSHRGSEEYYSFHESDLEFELSGSMSSMEIDILILRKLTELFTVHQIDELAKCMTDTVFLEKTNKISDLISSITQDYHLDEQDAECRLVRGIIRISTRKSRTRPPYVSKNPAVHSQENKVSQGVLPDSGNETMIESCITSQDDLDVQISEETTSDILARKMRPYSAPGSPLGKDDSFQDTETDSSGAPLLKVYC</sequence>
<gene>
    <name evidence="3" type="primary">KDF1</name>
</gene>
<evidence type="ECO:0000256" key="1">
    <source>
        <dbReference type="SAM" id="MobiDB-lite"/>
    </source>
</evidence>
<dbReference type="InterPro" id="IPR028003">
    <property type="entry name" value="KDF1"/>
</dbReference>
<reference evidence="3" key="1">
    <citation type="submission" date="2025-08" db="UniProtKB">
        <authorList>
            <consortium name="RefSeq"/>
        </authorList>
    </citation>
    <scope>IDENTIFICATION</scope>
</reference>
<dbReference type="KEGG" id="gsh:117365564"/>
<keyword evidence="2" id="KW-1185">Reference proteome</keyword>
<feature type="compositionally biased region" description="Basic and acidic residues" evidence="1">
    <location>
        <begin position="70"/>
        <end position="79"/>
    </location>
</feature>
<accession>A0A6P8S2X2</accession>
<dbReference type="PANTHER" id="PTHR35085">
    <property type="entry name" value="KERATINOCYTE DIFFERENTIATION FACTOR 1"/>
    <property type="match status" value="1"/>
</dbReference>
<evidence type="ECO:0000313" key="2">
    <source>
        <dbReference type="Proteomes" id="UP000515159"/>
    </source>
</evidence>
<dbReference type="CTD" id="126695"/>
<protein>
    <submittedName>
        <fullName evidence="3">Keratinocyte differentiation factor 1</fullName>
    </submittedName>
</protein>
<feature type="region of interest" description="Disordered" evidence="1">
    <location>
        <begin position="380"/>
        <end position="414"/>
    </location>
</feature>
<dbReference type="OrthoDB" id="8640515at2759"/>
<dbReference type="Pfam" id="PF15551">
    <property type="entry name" value="DUF4656"/>
    <property type="match status" value="1"/>
</dbReference>
<dbReference type="GO" id="GO:0003334">
    <property type="term" value="P:keratinocyte development"/>
    <property type="evidence" value="ECO:0007669"/>
    <property type="project" value="InterPro"/>
</dbReference>
<name>A0A6P8S2X2_GEOSA</name>